<dbReference type="Proteomes" id="UP000266841">
    <property type="component" value="Unassembled WGS sequence"/>
</dbReference>
<evidence type="ECO:0000313" key="2">
    <source>
        <dbReference type="EMBL" id="EJK60454.1"/>
    </source>
</evidence>
<evidence type="ECO:0000313" key="3">
    <source>
        <dbReference type="Proteomes" id="UP000266841"/>
    </source>
</evidence>
<evidence type="ECO:0000256" key="1">
    <source>
        <dbReference type="SAM" id="MobiDB-lite"/>
    </source>
</evidence>
<feature type="region of interest" description="Disordered" evidence="1">
    <location>
        <begin position="138"/>
        <end position="267"/>
    </location>
</feature>
<feature type="compositionally biased region" description="Basic and acidic residues" evidence="1">
    <location>
        <begin position="243"/>
        <end position="266"/>
    </location>
</feature>
<organism evidence="2 3">
    <name type="scientific">Thalassiosira oceanica</name>
    <name type="common">Marine diatom</name>
    <dbReference type="NCBI Taxonomy" id="159749"/>
    <lineage>
        <taxon>Eukaryota</taxon>
        <taxon>Sar</taxon>
        <taxon>Stramenopiles</taxon>
        <taxon>Ochrophyta</taxon>
        <taxon>Bacillariophyta</taxon>
        <taxon>Coscinodiscophyceae</taxon>
        <taxon>Thalassiosirophycidae</taxon>
        <taxon>Thalassiosirales</taxon>
        <taxon>Thalassiosiraceae</taxon>
        <taxon>Thalassiosira</taxon>
    </lineage>
</organism>
<sequence>MRWRRSHSEPARTDHEPVVVHRLSSSPLLPANLECIADEVASLALEKAADEIASLAVVEAINEIASLAVEEASQTPDGATAGVGERDLESESSIEQNRKAHYEGIEIEYVAPSPPPPPSRGARIKAIVGAISSPRLRLPKESSRAEGISLSLAPNAKKRHKSRPAASRRPAAENPLPSKYLRRENSPRSPEDSREDKDSGLLDPELAVESFNGLSGENAARESREYSSAQSFADEIASLAVEEASHTPDKETAGFGERLPDLKNESSIEQGCEDVEEGIEVMYLPPSRGARIKAIAGTISSPKLRLPKDSINAED</sequence>
<protein>
    <submittedName>
        <fullName evidence="2">Uncharacterized protein</fullName>
    </submittedName>
</protein>
<feature type="compositionally biased region" description="Basic and acidic residues" evidence="1">
    <location>
        <begin position="181"/>
        <end position="200"/>
    </location>
</feature>
<accession>K0S6B8</accession>
<reference evidence="2 3" key="1">
    <citation type="journal article" date="2012" name="Genome Biol.">
        <title>Genome and low-iron response of an oceanic diatom adapted to chronic iron limitation.</title>
        <authorList>
            <person name="Lommer M."/>
            <person name="Specht M."/>
            <person name="Roy A.S."/>
            <person name="Kraemer L."/>
            <person name="Andreson R."/>
            <person name="Gutowska M.A."/>
            <person name="Wolf J."/>
            <person name="Bergner S.V."/>
            <person name="Schilhabel M.B."/>
            <person name="Klostermeier U.C."/>
            <person name="Beiko R.G."/>
            <person name="Rosenstiel P."/>
            <person name="Hippler M."/>
            <person name="Laroche J."/>
        </authorList>
    </citation>
    <scope>NUCLEOTIDE SEQUENCE [LARGE SCALE GENOMIC DNA]</scope>
    <source>
        <strain evidence="2 3">CCMP1005</strain>
    </source>
</reference>
<comment type="caution">
    <text evidence="2">The sequence shown here is derived from an EMBL/GenBank/DDBJ whole genome shotgun (WGS) entry which is preliminary data.</text>
</comment>
<dbReference type="EMBL" id="AGNL01021079">
    <property type="protein sequence ID" value="EJK60454.1"/>
    <property type="molecule type" value="Genomic_DNA"/>
</dbReference>
<gene>
    <name evidence="2" type="ORF">THAOC_19191</name>
</gene>
<feature type="region of interest" description="Disordered" evidence="1">
    <location>
        <begin position="73"/>
        <end position="96"/>
    </location>
</feature>
<keyword evidence="3" id="KW-1185">Reference proteome</keyword>
<proteinExistence type="predicted"/>
<feature type="non-terminal residue" evidence="2">
    <location>
        <position position="315"/>
    </location>
</feature>
<name>K0S6B8_THAOC</name>
<dbReference type="AlphaFoldDB" id="K0S6B8"/>